<dbReference type="GO" id="GO:0048027">
    <property type="term" value="F:mRNA 5'-UTR binding"/>
    <property type="evidence" value="ECO:0007669"/>
    <property type="project" value="InterPro"/>
</dbReference>
<keyword evidence="3" id="KW-0694">RNA-binding</keyword>
<dbReference type="STRING" id="1549855.AY555_00220"/>
<proteinExistence type="predicted"/>
<dbReference type="GeneID" id="53315588"/>
<evidence type="ECO:0008006" key="6">
    <source>
        <dbReference type="Google" id="ProtNLM"/>
    </source>
</evidence>
<sequence>MPVFIVLDGEGRVVMALKVQIKPGQKLVINGAVLENASARVVSLLVHNQVSILRQQDILTQDEAITPATRVYYALQCVYLFPEDRSRHLILFKDFLTSFTDAVPSSREIAEEIFALVGDEDYFKALKVARRLITHEGDILRHVEQRLAEELQHSDPAG</sequence>
<dbReference type="EMBL" id="CP014525">
    <property type="protein sequence ID" value="AMW33852.1"/>
    <property type="molecule type" value="Genomic_DNA"/>
</dbReference>
<dbReference type="KEGG" id="hjo:AY555_00220"/>
<reference evidence="4 5" key="1">
    <citation type="submission" date="2016-02" db="EMBL/GenBank/DDBJ databases">
        <title>Complete Genome of H5569, the type strain of the newly described species Haematospirillium jordaniae.</title>
        <authorList>
            <person name="Nicholson A.C."/>
            <person name="Humrighouse B.W."/>
            <person name="Loparov V."/>
            <person name="McQuiston J.R."/>
        </authorList>
    </citation>
    <scope>NUCLEOTIDE SEQUENCE [LARGE SCALE GENOMIC DNA]</scope>
    <source>
        <strain evidence="4 5">H5569</strain>
    </source>
</reference>
<organism evidence="4 5">
    <name type="scientific">Haematospirillum jordaniae</name>
    <dbReference type="NCBI Taxonomy" id="1549855"/>
    <lineage>
        <taxon>Bacteria</taxon>
        <taxon>Pseudomonadati</taxon>
        <taxon>Pseudomonadota</taxon>
        <taxon>Alphaproteobacteria</taxon>
        <taxon>Rhodospirillales</taxon>
        <taxon>Novispirillaceae</taxon>
        <taxon>Haematospirillum</taxon>
    </lineage>
</organism>
<dbReference type="GO" id="GO:0006402">
    <property type="term" value="P:mRNA catabolic process"/>
    <property type="evidence" value="ECO:0007669"/>
    <property type="project" value="InterPro"/>
</dbReference>
<keyword evidence="2" id="KW-1005">Bacterial flagellum biogenesis</keyword>
<dbReference type="Pfam" id="PF07378">
    <property type="entry name" value="FlbT"/>
    <property type="match status" value="1"/>
</dbReference>
<protein>
    <recommendedName>
        <fullName evidence="6">Flagellar biosynthesis repressor FlbT</fullName>
    </recommendedName>
</protein>
<evidence type="ECO:0000313" key="4">
    <source>
        <dbReference type="EMBL" id="AMW33852.1"/>
    </source>
</evidence>
<evidence type="ECO:0000256" key="3">
    <source>
        <dbReference type="ARBA" id="ARBA00022884"/>
    </source>
</evidence>
<name>A0A143DAY2_9PROT</name>
<dbReference type="AlphaFoldDB" id="A0A143DAY2"/>
<gene>
    <name evidence="4" type="ORF">AY555_00220</name>
</gene>
<evidence type="ECO:0000256" key="1">
    <source>
        <dbReference type="ARBA" id="ARBA00022491"/>
    </source>
</evidence>
<accession>A0A143DAY2</accession>
<dbReference type="RefSeq" id="WP_066131841.1">
    <property type="nucleotide sequence ID" value="NZ_CP014525.1"/>
</dbReference>
<evidence type="ECO:0000313" key="5">
    <source>
        <dbReference type="Proteomes" id="UP000076066"/>
    </source>
</evidence>
<dbReference type="OrthoDB" id="8561314at2"/>
<dbReference type="InterPro" id="IPR009967">
    <property type="entry name" value="Flagellum_FlbT"/>
</dbReference>
<keyword evidence="5" id="KW-1185">Reference proteome</keyword>
<keyword evidence="1" id="KW-0678">Repressor</keyword>
<dbReference type="GO" id="GO:0044781">
    <property type="term" value="P:bacterial-type flagellum organization"/>
    <property type="evidence" value="ECO:0007669"/>
    <property type="project" value="UniProtKB-KW"/>
</dbReference>
<dbReference type="Proteomes" id="UP000076066">
    <property type="component" value="Chromosome"/>
</dbReference>
<evidence type="ECO:0000256" key="2">
    <source>
        <dbReference type="ARBA" id="ARBA00022795"/>
    </source>
</evidence>
<dbReference type="GO" id="GO:1902209">
    <property type="term" value="P:negative regulation of bacterial-type flagellum assembly"/>
    <property type="evidence" value="ECO:0007669"/>
    <property type="project" value="InterPro"/>
</dbReference>